<evidence type="ECO:0000256" key="1">
    <source>
        <dbReference type="SAM" id="MobiDB-lite"/>
    </source>
</evidence>
<keyword evidence="2" id="KW-0472">Membrane</keyword>
<evidence type="ECO:0000256" key="2">
    <source>
        <dbReference type="SAM" id="Phobius"/>
    </source>
</evidence>
<evidence type="ECO:0000313" key="4">
    <source>
        <dbReference type="Proteomes" id="UP000037084"/>
    </source>
</evidence>
<sequence length="87" mass="9628">MTVLPLSIMGDRADSRGMTTFVSYLVVLAFAALLIGPGLYGILRDRRIDRQLRAVATRLVWLPRQRSGGLPPTPRRPGGWHLGPVIH</sequence>
<dbReference type="EMBL" id="LGUV01000002">
    <property type="protein sequence ID" value="KOG57711.1"/>
    <property type="molecule type" value="Genomic_DNA"/>
</dbReference>
<feature type="region of interest" description="Disordered" evidence="1">
    <location>
        <begin position="67"/>
        <end position="87"/>
    </location>
</feature>
<gene>
    <name evidence="3" type="ORF">ADK75_02945</name>
</gene>
<keyword evidence="2" id="KW-0812">Transmembrane</keyword>
<dbReference type="Proteomes" id="UP000037084">
    <property type="component" value="Unassembled WGS sequence"/>
</dbReference>
<name>A0A0L8N4V6_STRVG</name>
<proteinExistence type="predicted"/>
<protein>
    <submittedName>
        <fullName evidence="3">Uncharacterized protein</fullName>
    </submittedName>
</protein>
<dbReference type="PATRIC" id="fig|1961.12.peg.617"/>
<dbReference type="AlphaFoldDB" id="A0A0L8N4V6"/>
<reference evidence="4" key="1">
    <citation type="submission" date="2015-07" db="EMBL/GenBank/DDBJ databases">
        <authorList>
            <consortium name="Consortium for Microbial Forensics and Genomics (microFORGE)"/>
            <person name="Knight B.M."/>
            <person name="Roberts D.P."/>
            <person name="Lin D."/>
            <person name="Hari K."/>
            <person name="Fletcher J."/>
            <person name="Melcher U."/>
            <person name="Blagden T."/>
            <person name="Winegar R.A."/>
        </authorList>
    </citation>
    <scope>NUCLEOTIDE SEQUENCE [LARGE SCALE GENOMIC DNA]</scope>
    <source>
        <strain evidence="4">NRRL B-1447</strain>
    </source>
</reference>
<keyword evidence="2" id="KW-1133">Transmembrane helix</keyword>
<accession>A0A0L8N4V6</accession>
<comment type="caution">
    <text evidence="3">The sequence shown here is derived from an EMBL/GenBank/DDBJ whole genome shotgun (WGS) entry which is preliminary data.</text>
</comment>
<evidence type="ECO:0000313" key="3">
    <source>
        <dbReference type="EMBL" id="KOG57711.1"/>
    </source>
</evidence>
<organism evidence="3 4">
    <name type="scientific">Streptomyces virginiae</name>
    <name type="common">Streptomyces cinnamonensis</name>
    <dbReference type="NCBI Taxonomy" id="1961"/>
    <lineage>
        <taxon>Bacteria</taxon>
        <taxon>Bacillati</taxon>
        <taxon>Actinomycetota</taxon>
        <taxon>Actinomycetes</taxon>
        <taxon>Kitasatosporales</taxon>
        <taxon>Streptomycetaceae</taxon>
        <taxon>Streptomyces</taxon>
    </lineage>
</organism>
<feature type="transmembrane region" description="Helical" evidence="2">
    <location>
        <begin position="20"/>
        <end position="43"/>
    </location>
</feature>